<comment type="caution">
    <text evidence="1">The sequence shown here is derived from an EMBL/GenBank/DDBJ whole genome shotgun (WGS) entry which is preliminary data.</text>
</comment>
<reference evidence="1 2" key="1">
    <citation type="journal article" date="2016" name="Nat. Commun.">
        <title>Thousands of microbial genomes shed light on interconnected biogeochemical processes in an aquifer system.</title>
        <authorList>
            <person name="Anantharaman K."/>
            <person name="Brown C.T."/>
            <person name="Hug L.A."/>
            <person name="Sharon I."/>
            <person name="Castelle C.J."/>
            <person name="Probst A.J."/>
            <person name="Thomas B.C."/>
            <person name="Singh A."/>
            <person name="Wilkins M.J."/>
            <person name="Karaoz U."/>
            <person name="Brodie E.L."/>
            <person name="Williams K.H."/>
            <person name="Hubbard S.S."/>
            <person name="Banfield J.F."/>
        </authorList>
    </citation>
    <scope>NUCLEOTIDE SEQUENCE [LARGE SCALE GENOMIC DNA]</scope>
</reference>
<accession>A0A1F5HXM3</accession>
<dbReference type="AlphaFoldDB" id="A0A1F5HXM3"/>
<evidence type="ECO:0000313" key="1">
    <source>
        <dbReference type="EMBL" id="OGE08901.1"/>
    </source>
</evidence>
<proteinExistence type="predicted"/>
<gene>
    <name evidence="1" type="ORF">A3A60_00930</name>
</gene>
<protein>
    <submittedName>
        <fullName evidence="1">Uncharacterized protein</fullName>
    </submittedName>
</protein>
<sequence>MGFIIKNRFARLDAILIHTYWYDINKINSLDLANKIQALALKNICQNLEVKNIIITAGRVSQKQIAIGYQLKKQILSVLPKKLHSRVQIYPSQKTTVGEIKEFKEISQAQNWNRLGSLGVCLHLPRIKRDFVKVFKNDKHNILFFEAEKNLSKKDFPALEKYRNSKEYTLLKLNEQIEKSIENIPIIGTIFLEIVSKFSVNKGHLQPKILNFFYKISNIKTKSKFKHIKNNL</sequence>
<organism evidence="1 2">
    <name type="scientific">Candidatus Curtissbacteria bacterium RIFCSPLOWO2_01_FULL_42_26</name>
    <dbReference type="NCBI Taxonomy" id="1797729"/>
    <lineage>
        <taxon>Bacteria</taxon>
        <taxon>Candidatus Curtissiibacteriota</taxon>
    </lineage>
</organism>
<evidence type="ECO:0000313" key="2">
    <source>
        <dbReference type="Proteomes" id="UP000179227"/>
    </source>
</evidence>
<name>A0A1F5HXM3_9BACT</name>
<dbReference type="Proteomes" id="UP000179227">
    <property type="component" value="Unassembled WGS sequence"/>
</dbReference>
<dbReference type="STRING" id="1797729.A3A60_00930"/>
<dbReference type="EMBL" id="MFBS01000030">
    <property type="protein sequence ID" value="OGE08901.1"/>
    <property type="molecule type" value="Genomic_DNA"/>
</dbReference>